<accession>A0AAN7B254</accession>
<protein>
    <submittedName>
        <fullName evidence="2">PLAC8 family-domain-containing protein</fullName>
    </submittedName>
</protein>
<dbReference type="NCBIfam" id="TIGR01571">
    <property type="entry name" value="A_thal_Cys_rich"/>
    <property type="match status" value="1"/>
</dbReference>
<dbReference type="AlphaFoldDB" id="A0AAN7B254"/>
<dbReference type="PANTHER" id="PTHR15907">
    <property type="entry name" value="DUF614 FAMILY PROTEIN-RELATED"/>
    <property type="match status" value="1"/>
</dbReference>
<evidence type="ECO:0000313" key="2">
    <source>
        <dbReference type="EMBL" id="KAK4208133.1"/>
    </source>
</evidence>
<dbReference type="EMBL" id="MU858256">
    <property type="protein sequence ID" value="KAK4208133.1"/>
    <property type="molecule type" value="Genomic_DNA"/>
</dbReference>
<proteinExistence type="predicted"/>
<evidence type="ECO:0000313" key="3">
    <source>
        <dbReference type="Proteomes" id="UP001301769"/>
    </source>
</evidence>
<sequence>MATKQENSGSDKWQTNFCICSPLVDCLFAYCAPCYLYGQTQDRMRDPSMQTANMNNDDCSSFACLHCVTGCGFIMVMKQREEIRNRYSIKGSSCGDCCATYWCIACTMMQQDNEVKRREAARMANHTVTQGYQAPQGMMMPQQQIQQQPAVQYQQQPQHQQIQHQQQPVQYQQQPSGQVQYHEKK</sequence>
<comment type="caution">
    <text evidence="2">The sequence shown here is derived from an EMBL/GenBank/DDBJ whole genome shotgun (WGS) entry which is preliminary data.</text>
</comment>
<name>A0AAN7B254_9PEZI</name>
<reference evidence="2" key="2">
    <citation type="submission" date="2023-05" db="EMBL/GenBank/DDBJ databases">
        <authorList>
            <consortium name="Lawrence Berkeley National Laboratory"/>
            <person name="Steindorff A."/>
            <person name="Hensen N."/>
            <person name="Bonometti L."/>
            <person name="Westerberg I."/>
            <person name="Brannstrom I.O."/>
            <person name="Guillou S."/>
            <person name="Cros-Aarteil S."/>
            <person name="Calhoun S."/>
            <person name="Haridas S."/>
            <person name="Kuo A."/>
            <person name="Mondo S."/>
            <person name="Pangilinan J."/>
            <person name="Riley R."/>
            <person name="Labutti K."/>
            <person name="Andreopoulos B."/>
            <person name="Lipzen A."/>
            <person name="Chen C."/>
            <person name="Yanf M."/>
            <person name="Daum C."/>
            <person name="Ng V."/>
            <person name="Clum A."/>
            <person name="Ohm R."/>
            <person name="Martin F."/>
            <person name="Silar P."/>
            <person name="Natvig D."/>
            <person name="Lalanne C."/>
            <person name="Gautier V."/>
            <person name="Ament-Velasquez S.L."/>
            <person name="Kruys A."/>
            <person name="Hutchinson M.I."/>
            <person name="Powell A.J."/>
            <person name="Barry K."/>
            <person name="Miller A.N."/>
            <person name="Grigoriev I.V."/>
            <person name="Debuchy R."/>
            <person name="Gladieux P."/>
            <person name="Thoren M.H."/>
            <person name="Johannesson H."/>
        </authorList>
    </citation>
    <scope>NUCLEOTIDE SEQUENCE</scope>
    <source>
        <strain evidence="2">PSN293</strain>
    </source>
</reference>
<feature type="region of interest" description="Disordered" evidence="1">
    <location>
        <begin position="140"/>
        <end position="185"/>
    </location>
</feature>
<keyword evidence="3" id="KW-1185">Reference proteome</keyword>
<gene>
    <name evidence="2" type="ORF">QBC37DRAFT_82072</name>
</gene>
<dbReference type="Proteomes" id="UP001301769">
    <property type="component" value="Unassembled WGS sequence"/>
</dbReference>
<evidence type="ECO:0000256" key="1">
    <source>
        <dbReference type="SAM" id="MobiDB-lite"/>
    </source>
</evidence>
<reference evidence="2" key="1">
    <citation type="journal article" date="2023" name="Mol. Phylogenet. Evol.">
        <title>Genome-scale phylogeny and comparative genomics of the fungal order Sordariales.</title>
        <authorList>
            <person name="Hensen N."/>
            <person name="Bonometti L."/>
            <person name="Westerberg I."/>
            <person name="Brannstrom I.O."/>
            <person name="Guillou S."/>
            <person name="Cros-Aarteil S."/>
            <person name="Calhoun S."/>
            <person name="Haridas S."/>
            <person name="Kuo A."/>
            <person name="Mondo S."/>
            <person name="Pangilinan J."/>
            <person name="Riley R."/>
            <person name="LaButti K."/>
            <person name="Andreopoulos B."/>
            <person name="Lipzen A."/>
            <person name="Chen C."/>
            <person name="Yan M."/>
            <person name="Daum C."/>
            <person name="Ng V."/>
            <person name="Clum A."/>
            <person name="Steindorff A."/>
            <person name="Ohm R.A."/>
            <person name="Martin F."/>
            <person name="Silar P."/>
            <person name="Natvig D.O."/>
            <person name="Lalanne C."/>
            <person name="Gautier V."/>
            <person name="Ament-Velasquez S.L."/>
            <person name="Kruys A."/>
            <person name="Hutchinson M.I."/>
            <person name="Powell A.J."/>
            <person name="Barry K."/>
            <person name="Miller A.N."/>
            <person name="Grigoriev I.V."/>
            <person name="Debuchy R."/>
            <person name="Gladieux P."/>
            <person name="Hiltunen Thoren M."/>
            <person name="Johannesson H."/>
        </authorList>
    </citation>
    <scope>NUCLEOTIDE SEQUENCE</scope>
    <source>
        <strain evidence="2">PSN293</strain>
    </source>
</reference>
<dbReference type="Pfam" id="PF04749">
    <property type="entry name" value="PLAC8"/>
    <property type="match status" value="1"/>
</dbReference>
<organism evidence="2 3">
    <name type="scientific">Rhypophila decipiens</name>
    <dbReference type="NCBI Taxonomy" id="261697"/>
    <lineage>
        <taxon>Eukaryota</taxon>
        <taxon>Fungi</taxon>
        <taxon>Dikarya</taxon>
        <taxon>Ascomycota</taxon>
        <taxon>Pezizomycotina</taxon>
        <taxon>Sordariomycetes</taxon>
        <taxon>Sordariomycetidae</taxon>
        <taxon>Sordariales</taxon>
        <taxon>Naviculisporaceae</taxon>
        <taxon>Rhypophila</taxon>
    </lineage>
</organism>
<dbReference type="InterPro" id="IPR006461">
    <property type="entry name" value="PLAC_motif_containing"/>
</dbReference>